<protein>
    <recommendedName>
        <fullName evidence="1">N-acetyltransferase domain-containing protein</fullName>
    </recommendedName>
</protein>
<accession>A0A2I1BXR8</accession>
<proteinExistence type="predicted"/>
<organism evidence="2 3">
    <name type="scientific">Aspergillus novofumigatus (strain IBT 16806)</name>
    <dbReference type="NCBI Taxonomy" id="1392255"/>
    <lineage>
        <taxon>Eukaryota</taxon>
        <taxon>Fungi</taxon>
        <taxon>Dikarya</taxon>
        <taxon>Ascomycota</taxon>
        <taxon>Pezizomycotina</taxon>
        <taxon>Eurotiomycetes</taxon>
        <taxon>Eurotiomycetidae</taxon>
        <taxon>Eurotiales</taxon>
        <taxon>Aspergillaceae</taxon>
        <taxon>Aspergillus</taxon>
        <taxon>Aspergillus subgen. Fumigati</taxon>
    </lineage>
</organism>
<evidence type="ECO:0000313" key="2">
    <source>
        <dbReference type="EMBL" id="PKX90185.1"/>
    </source>
</evidence>
<evidence type="ECO:0000259" key="1">
    <source>
        <dbReference type="Pfam" id="PF00583"/>
    </source>
</evidence>
<dbReference type="Gene3D" id="3.40.630.30">
    <property type="match status" value="1"/>
</dbReference>
<dbReference type="STRING" id="1392255.A0A2I1BXR8"/>
<dbReference type="Pfam" id="PF00583">
    <property type="entry name" value="Acetyltransf_1"/>
    <property type="match status" value="1"/>
</dbReference>
<dbReference type="GeneID" id="36532519"/>
<sequence>MPFALREAYSEDASAMAQVMVAAYQDHPIWKRMMHCVPVPEQIDFVEETLQERFESSGTFSYTVIEDAYSRVVAWAGLKYPSQDCILDKERKAETTLPNGVDETAAKDFFEALSPPLEKYGYNPKEHGEWRGLVVHPAYQRRGLGGQLAAHRNDIAKRAGFDVYGVARATSRGLFIHHGAVVLGTYSVDMQKYNGSCPAHGQVYVMRQGPNVENCQETAIAKGED</sequence>
<dbReference type="PANTHER" id="PTHR42791">
    <property type="entry name" value="GNAT FAMILY ACETYLTRANSFERASE"/>
    <property type="match status" value="1"/>
</dbReference>
<reference evidence="3" key="1">
    <citation type="journal article" date="2018" name="Proc. Natl. Acad. Sci. U.S.A.">
        <title>Linking secondary metabolites to gene clusters through genome sequencing of six diverse Aspergillus species.</title>
        <authorList>
            <person name="Kaerboelling I."/>
            <person name="Vesth T.C."/>
            <person name="Frisvad J.C."/>
            <person name="Nybo J.L."/>
            <person name="Theobald S."/>
            <person name="Kuo A."/>
            <person name="Bowyer P."/>
            <person name="Matsuda Y."/>
            <person name="Mondo S."/>
            <person name="Lyhne E.K."/>
            <person name="Kogle M.E."/>
            <person name="Clum A."/>
            <person name="Lipzen A."/>
            <person name="Salamov A."/>
            <person name="Ngan C.Y."/>
            <person name="Daum C."/>
            <person name="Chiniquy J."/>
            <person name="Barry K."/>
            <person name="LaButti K."/>
            <person name="Haridas S."/>
            <person name="Simmons B.A."/>
            <person name="Magnuson J.K."/>
            <person name="Mortensen U.H."/>
            <person name="Larsen T.O."/>
            <person name="Grigoriev I.V."/>
            <person name="Baker S.E."/>
            <person name="Andersen M.R."/>
        </authorList>
    </citation>
    <scope>NUCLEOTIDE SEQUENCE [LARGE SCALE GENOMIC DNA]</scope>
    <source>
        <strain evidence="3">IBT 16806</strain>
    </source>
</reference>
<dbReference type="CDD" id="cd04301">
    <property type="entry name" value="NAT_SF"/>
    <property type="match status" value="1"/>
</dbReference>
<dbReference type="InterPro" id="IPR016181">
    <property type="entry name" value="Acyl_CoA_acyltransferase"/>
</dbReference>
<dbReference type="GO" id="GO:0016747">
    <property type="term" value="F:acyltransferase activity, transferring groups other than amino-acyl groups"/>
    <property type="evidence" value="ECO:0007669"/>
    <property type="project" value="InterPro"/>
</dbReference>
<dbReference type="OMA" id="DSHHERW"/>
<dbReference type="RefSeq" id="XP_024678780.1">
    <property type="nucleotide sequence ID" value="XM_024825194.1"/>
</dbReference>
<evidence type="ECO:0000313" key="3">
    <source>
        <dbReference type="Proteomes" id="UP000234474"/>
    </source>
</evidence>
<feature type="domain" description="N-acetyltransferase" evidence="1">
    <location>
        <begin position="118"/>
        <end position="163"/>
    </location>
</feature>
<name>A0A2I1BXR8_ASPN1</name>
<gene>
    <name evidence="2" type="ORF">P174DRAFT_424373</name>
</gene>
<dbReference type="OrthoDB" id="4738875at2759"/>
<keyword evidence="3" id="KW-1185">Reference proteome</keyword>
<dbReference type="InterPro" id="IPR052523">
    <property type="entry name" value="Trichothecene_AcTrans"/>
</dbReference>
<dbReference type="VEuPathDB" id="FungiDB:P174DRAFT_424373"/>
<dbReference type="InterPro" id="IPR000182">
    <property type="entry name" value="GNAT_dom"/>
</dbReference>
<dbReference type="AlphaFoldDB" id="A0A2I1BXR8"/>
<dbReference type="EMBL" id="MSZS01000008">
    <property type="protein sequence ID" value="PKX90185.1"/>
    <property type="molecule type" value="Genomic_DNA"/>
</dbReference>
<comment type="caution">
    <text evidence="2">The sequence shown here is derived from an EMBL/GenBank/DDBJ whole genome shotgun (WGS) entry which is preliminary data.</text>
</comment>
<dbReference type="Proteomes" id="UP000234474">
    <property type="component" value="Unassembled WGS sequence"/>
</dbReference>
<dbReference type="SUPFAM" id="SSF55729">
    <property type="entry name" value="Acyl-CoA N-acyltransferases (Nat)"/>
    <property type="match status" value="1"/>
</dbReference>
<dbReference type="PANTHER" id="PTHR42791:SF2">
    <property type="entry name" value="N-ACETYLTRANSFERASE DOMAIN-CONTAINING PROTEIN"/>
    <property type="match status" value="1"/>
</dbReference>